<accession>A0A833YJK8</accession>
<dbReference type="Proteomes" id="UP000664940">
    <property type="component" value="Unassembled WGS sequence"/>
</dbReference>
<reference evidence="2 3" key="1">
    <citation type="journal article" date="2020" name="Nature">
        <title>Six reference-quality genomes reveal evolution of bat adaptations.</title>
        <authorList>
            <person name="Jebb D."/>
            <person name="Huang Z."/>
            <person name="Pippel M."/>
            <person name="Hughes G.M."/>
            <person name="Lavrichenko K."/>
            <person name="Devanna P."/>
            <person name="Winkler S."/>
            <person name="Jermiin L.S."/>
            <person name="Skirmuntt E.C."/>
            <person name="Katzourakis A."/>
            <person name="Burkitt-Gray L."/>
            <person name="Ray D.A."/>
            <person name="Sullivan K.A.M."/>
            <person name="Roscito J.G."/>
            <person name="Kirilenko B.M."/>
            <person name="Davalos L.M."/>
            <person name="Corthals A.P."/>
            <person name="Power M.L."/>
            <person name="Jones G."/>
            <person name="Ransome R.D."/>
            <person name="Dechmann D.K.N."/>
            <person name="Locatelli A.G."/>
            <person name="Puechmaille S.J."/>
            <person name="Fedrigo O."/>
            <person name="Jarvis E.D."/>
            <person name="Hiller M."/>
            <person name="Vernes S.C."/>
            <person name="Myers E.W."/>
            <person name="Teeling E.C."/>
        </authorList>
    </citation>
    <scope>NUCLEOTIDE SEQUENCE [LARGE SCALE GENOMIC DNA]</scope>
    <source>
        <strain evidence="2">Bat1K_MPI-CBG_1</strain>
    </source>
</reference>
<dbReference type="AlphaFoldDB" id="A0A833YJK8"/>
<name>A0A833YJK8_9CHIR</name>
<evidence type="ECO:0008006" key="4">
    <source>
        <dbReference type="Google" id="ProtNLM"/>
    </source>
</evidence>
<evidence type="ECO:0000256" key="1">
    <source>
        <dbReference type="SAM" id="SignalP"/>
    </source>
</evidence>
<evidence type="ECO:0000313" key="2">
    <source>
        <dbReference type="EMBL" id="KAF6074963.1"/>
    </source>
</evidence>
<sequence length="159" mass="17487">MRDSSGFCPLLSSSLLFLLVSSSILVTVGTTCVPAKHLRLDIRRLFKLGVSPIAASTDLFPLSQLACKLPTDFSWGFFCAQRTLEVPCRDPERRMESPERISAFSSPPASDPSIPGQLVLSLKYPTAANTCSFEAFPFTEEAGKLRLLGQIWLAVRFCK</sequence>
<protein>
    <recommendedName>
        <fullName evidence="4">Secreted protein</fullName>
    </recommendedName>
</protein>
<evidence type="ECO:0000313" key="3">
    <source>
        <dbReference type="Proteomes" id="UP000664940"/>
    </source>
</evidence>
<feature type="chain" id="PRO_5044803279" description="Secreted protein" evidence="1">
    <location>
        <begin position="31"/>
        <end position="159"/>
    </location>
</feature>
<organism evidence="2 3">
    <name type="scientific">Phyllostomus discolor</name>
    <name type="common">pale spear-nosed bat</name>
    <dbReference type="NCBI Taxonomy" id="89673"/>
    <lineage>
        <taxon>Eukaryota</taxon>
        <taxon>Metazoa</taxon>
        <taxon>Chordata</taxon>
        <taxon>Craniata</taxon>
        <taxon>Vertebrata</taxon>
        <taxon>Euteleostomi</taxon>
        <taxon>Mammalia</taxon>
        <taxon>Eutheria</taxon>
        <taxon>Laurasiatheria</taxon>
        <taxon>Chiroptera</taxon>
        <taxon>Yangochiroptera</taxon>
        <taxon>Phyllostomidae</taxon>
        <taxon>Phyllostominae</taxon>
        <taxon>Phyllostomus</taxon>
    </lineage>
</organism>
<dbReference type="EMBL" id="JABVXQ010000015">
    <property type="protein sequence ID" value="KAF6074963.1"/>
    <property type="molecule type" value="Genomic_DNA"/>
</dbReference>
<comment type="caution">
    <text evidence="2">The sequence shown here is derived from an EMBL/GenBank/DDBJ whole genome shotgun (WGS) entry which is preliminary data.</text>
</comment>
<keyword evidence="1" id="KW-0732">Signal</keyword>
<gene>
    <name evidence="2" type="ORF">HJG60_009373</name>
</gene>
<proteinExistence type="predicted"/>
<feature type="signal peptide" evidence="1">
    <location>
        <begin position="1"/>
        <end position="30"/>
    </location>
</feature>